<reference evidence="2" key="1">
    <citation type="submission" date="2015-07" db="EMBL/GenBank/DDBJ databases">
        <title>Genome sequencing of Sunxiuqinia dokdonensis strain SK.</title>
        <authorList>
            <person name="Ahn S."/>
            <person name="Kim B.-C."/>
        </authorList>
    </citation>
    <scope>NUCLEOTIDE SEQUENCE [LARGE SCALE GENOMIC DNA]</scope>
    <source>
        <strain evidence="2">SK</strain>
    </source>
</reference>
<dbReference type="EMBL" id="LGIA01000209">
    <property type="protein sequence ID" value="KOH42839.1"/>
    <property type="molecule type" value="Genomic_DNA"/>
</dbReference>
<evidence type="ECO:0000313" key="1">
    <source>
        <dbReference type="EMBL" id="KOH42839.1"/>
    </source>
</evidence>
<dbReference type="AlphaFoldDB" id="A0A0L8V352"/>
<comment type="caution">
    <text evidence="1">The sequence shown here is derived from an EMBL/GenBank/DDBJ whole genome shotgun (WGS) entry which is preliminary data.</text>
</comment>
<dbReference type="Proteomes" id="UP000036958">
    <property type="component" value="Unassembled WGS sequence"/>
</dbReference>
<sequence>MDYLFGTPTRKFGNAAMALLLKQGIEKAEKQKWNRTTNRPLKVLRTF</sequence>
<evidence type="ECO:0000313" key="2">
    <source>
        <dbReference type="Proteomes" id="UP000036958"/>
    </source>
</evidence>
<keyword evidence="2" id="KW-1185">Reference proteome</keyword>
<organism evidence="1 2">
    <name type="scientific">Sunxiuqinia dokdonensis</name>
    <dbReference type="NCBI Taxonomy" id="1409788"/>
    <lineage>
        <taxon>Bacteria</taxon>
        <taxon>Pseudomonadati</taxon>
        <taxon>Bacteroidota</taxon>
        <taxon>Bacteroidia</taxon>
        <taxon>Marinilabiliales</taxon>
        <taxon>Prolixibacteraceae</taxon>
        <taxon>Sunxiuqinia</taxon>
    </lineage>
</organism>
<name>A0A0L8V352_9BACT</name>
<dbReference type="STRING" id="1409788.NC99_43480"/>
<proteinExistence type="predicted"/>
<protein>
    <submittedName>
        <fullName evidence="1">Uncharacterized protein</fullName>
    </submittedName>
</protein>
<accession>A0A0L8V352</accession>
<gene>
    <name evidence="1" type="ORF">NC99_43480</name>
</gene>